<organism evidence="9 10">
    <name type="scientific">Mycolicibacterium agri</name>
    <name type="common">Mycobacterium agri</name>
    <dbReference type="NCBI Taxonomy" id="36811"/>
    <lineage>
        <taxon>Bacteria</taxon>
        <taxon>Bacillati</taxon>
        <taxon>Actinomycetota</taxon>
        <taxon>Actinomycetes</taxon>
        <taxon>Mycobacteriales</taxon>
        <taxon>Mycobacteriaceae</taxon>
        <taxon>Mycolicibacterium</taxon>
    </lineage>
</organism>
<evidence type="ECO:0000313" key="10">
    <source>
        <dbReference type="Proteomes" id="UP000220914"/>
    </source>
</evidence>
<accession>A0A2A7NID5</accession>
<keyword evidence="10" id="KW-1185">Reference proteome</keyword>
<dbReference type="EMBL" id="PDCP01000001">
    <property type="protein sequence ID" value="PEG43181.1"/>
    <property type="molecule type" value="Genomic_DNA"/>
</dbReference>
<evidence type="ECO:0000256" key="2">
    <source>
        <dbReference type="ARBA" id="ARBA00006683"/>
    </source>
</evidence>
<dbReference type="GO" id="GO:0004713">
    <property type="term" value="F:protein tyrosine kinase activity"/>
    <property type="evidence" value="ECO:0007669"/>
    <property type="project" value="TreeGrafter"/>
</dbReference>
<feature type="domain" description="Polysaccharide chain length determinant N-terminal" evidence="8">
    <location>
        <begin position="5"/>
        <end position="86"/>
    </location>
</feature>
<comment type="similarity">
    <text evidence="2">Belongs to the CpsC/CapA family.</text>
</comment>
<evidence type="ECO:0000256" key="6">
    <source>
        <dbReference type="ARBA" id="ARBA00023136"/>
    </source>
</evidence>
<protein>
    <submittedName>
        <fullName evidence="9">Cell shape-determining protein</fullName>
    </submittedName>
</protein>
<keyword evidence="3" id="KW-1003">Cell membrane</keyword>
<dbReference type="InterPro" id="IPR003856">
    <property type="entry name" value="LPS_length_determ_N"/>
</dbReference>
<dbReference type="GO" id="GO:0005886">
    <property type="term" value="C:plasma membrane"/>
    <property type="evidence" value="ECO:0007669"/>
    <property type="project" value="UniProtKB-SubCell"/>
</dbReference>
<dbReference type="AlphaFoldDB" id="A0A2A7NID5"/>
<dbReference type="PANTHER" id="PTHR32309:SF13">
    <property type="entry name" value="FERRIC ENTEROBACTIN TRANSPORT PROTEIN FEPE"/>
    <property type="match status" value="1"/>
</dbReference>
<comment type="caution">
    <text evidence="9">The sequence shown here is derived from an EMBL/GenBank/DDBJ whole genome shotgun (WGS) entry which is preliminary data.</text>
</comment>
<name>A0A2A7NID5_MYCAG</name>
<feature type="transmembrane region" description="Helical" evidence="7">
    <location>
        <begin position="168"/>
        <end position="193"/>
    </location>
</feature>
<evidence type="ECO:0000256" key="1">
    <source>
        <dbReference type="ARBA" id="ARBA00004651"/>
    </source>
</evidence>
<comment type="subcellular location">
    <subcellularLocation>
        <location evidence="1">Cell membrane</location>
        <topology evidence="1">Multi-pass membrane protein</topology>
    </subcellularLocation>
</comment>
<dbReference type="RefSeq" id="WP_097937754.1">
    <property type="nucleotide sequence ID" value="NZ_BLKS01000001.1"/>
</dbReference>
<evidence type="ECO:0000256" key="4">
    <source>
        <dbReference type="ARBA" id="ARBA00022692"/>
    </source>
</evidence>
<dbReference type="InterPro" id="IPR050445">
    <property type="entry name" value="Bact_polysacc_biosynth/exp"/>
</dbReference>
<feature type="transmembrane region" description="Helical" evidence="7">
    <location>
        <begin position="12"/>
        <end position="32"/>
    </location>
</feature>
<keyword evidence="5 7" id="KW-1133">Transmembrane helix</keyword>
<evidence type="ECO:0000256" key="7">
    <source>
        <dbReference type="SAM" id="Phobius"/>
    </source>
</evidence>
<keyword evidence="6 7" id="KW-0472">Membrane</keyword>
<proteinExistence type="inferred from homology"/>
<dbReference type="Proteomes" id="UP000220914">
    <property type="component" value="Unassembled WGS sequence"/>
</dbReference>
<sequence length="220" mass="23427">MTSYLHVVLRRWRWLMWGVLIALGLTLVLLMLEPPTYRSDATVFVRTPGDVSRVVDGGDTYAQGRAKTYTALATSSTVSDWVIKDLGLNEQAGTLAGRIKASNPPGTALIHISVDSPSAAEAQQIATVFLAEYRAMVHDLESVPGSLVPRAELIVVDTPSRGVREVAWGLPVAIVLVSVAVVGLILGAAAAVLRSVFETGRRLSGAADSIPELDARKVNS</sequence>
<keyword evidence="4 7" id="KW-0812">Transmembrane</keyword>
<gene>
    <name evidence="9" type="ORF">CQY20_00930</name>
</gene>
<evidence type="ECO:0000313" key="9">
    <source>
        <dbReference type="EMBL" id="PEG43181.1"/>
    </source>
</evidence>
<reference evidence="9 10" key="1">
    <citation type="submission" date="2017-10" db="EMBL/GenBank/DDBJ databases">
        <title>The new phylogeny of genus Mycobacterium.</title>
        <authorList>
            <person name="Tortoli E."/>
            <person name="Trovato A."/>
            <person name="Cirillo D.M."/>
        </authorList>
    </citation>
    <scope>NUCLEOTIDE SEQUENCE [LARGE SCALE GENOMIC DNA]</scope>
    <source>
        <strain evidence="9 10">CCUG37673</strain>
    </source>
</reference>
<dbReference type="Pfam" id="PF02706">
    <property type="entry name" value="Wzz"/>
    <property type="match status" value="1"/>
</dbReference>
<evidence type="ECO:0000256" key="5">
    <source>
        <dbReference type="ARBA" id="ARBA00022989"/>
    </source>
</evidence>
<dbReference type="OrthoDB" id="4485750at2"/>
<dbReference type="PANTHER" id="PTHR32309">
    <property type="entry name" value="TYROSINE-PROTEIN KINASE"/>
    <property type="match status" value="1"/>
</dbReference>
<evidence type="ECO:0000259" key="8">
    <source>
        <dbReference type="Pfam" id="PF02706"/>
    </source>
</evidence>
<evidence type="ECO:0000256" key="3">
    <source>
        <dbReference type="ARBA" id="ARBA00022475"/>
    </source>
</evidence>